<evidence type="ECO:0000313" key="1">
    <source>
        <dbReference type="EMBL" id="PWV78993.1"/>
    </source>
</evidence>
<keyword evidence="2" id="KW-1185">Reference proteome</keyword>
<organism evidence="1 2">
    <name type="scientific">Nocardia neocaledoniensis</name>
    <dbReference type="NCBI Taxonomy" id="236511"/>
    <lineage>
        <taxon>Bacteria</taxon>
        <taxon>Bacillati</taxon>
        <taxon>Actinomycetota</taxon>
        <taxon>Actinomycetes</taxon>
        <taxon>Mycobacteriales</taxon>
        <taxon>Nocardiaceae</taxon>
        <taxon>Nocardia</taxon>
    </lineage>
</organism>
<dbReference type="PANTHER" id="PTHR36439:SF1">
    <property type="entry name" value="DUF1697 DOMAIN-CONTAINING PROTEIN"/>
    <property type="match status" value="1"/>
</dbReference>
<comment type="caution">
    <text evidence="1">The sequence shown here is derived from an EMBL/GenBank/DDBJ whole genome shotgun (WGS) entry which is preliminary data.</text>
</comment>
<dbReference type="Proteomes" id="UP000246410">
    <property type="component" value="Unassembled WGS sequence"/>
</dbReference>
<gene>
    <name evidence="1" type="ORF">DFR69_10251</name>
</gene>
<dbReference type="Gene3D" id="3.30.70.1280">
    <property type="entry name" value="SP0830-like domains"/>
    <property type="match status" value="1"/>
</dbReference>
<dbReference type="PANTHER" id="PTHR36439">
    <property type="entry name" value="BLL4334 PROTEIN"/>
    <property type="match status" value="1"/>
</dbReference>
<dbReference type="InterPro" id="IPR012545">
    <property type="entry name" value="DUF1697"/>
</dbReference>
<name>A0A317NVS1_9NOCA</name>
<proteinExistence type="predicted"/>
<dbReference type="EMBL" id="QGTL01000002">
    <property type="protein sequence ID" value="PWV78993.1"/>
    <property type="molecule type" value="Genomic_DNA"/>
</dbReference>
<evidence type="ECO:0000313" key="2">
    <source>
        <dbReference type="Proteomes" id="UP000246410"/>
    </source>
</evidence>
<dbReference type="SUPFAM" id="SSF160379">
    <property type="entry name" value="SP0830-like"/>
    <property type="match status" value="1"/>
</dbReference>
<dbReference type="PIRSF" id="PIRSF008502">
    <property type="entry name" value="UCP008502"/>
    <property type="match status" value="1"/>
</dbReference>
<sequence length="203" mass="22468">MIVRPADARGARWCVSVAVGTVCSVESYAALLRGIMPTNPNMRNEKLRAVFEGLGFTKVASVLTSGNLVFRTADDPADLEERIQEALSAELGIPGGTIIRSHPELRALLDRDPFEGLPHERGSYLTVTFFKDRMRQADTTAFEDDPLTRVIGYDAGARAFLTVIDNSTGKTPDFMARLEKTYGKDITTRTWLTVQRVVKKMEA</sequence>
<reference evidence="1 2" key="1">
    <citation type="submission" date="2018-05" db="EMBL/GenBank/DDBJ databases">
        <title>Genomic Encyclopedia of Type Strains, Phase IV (KMG-IV): sequencing the most valuable type-strain genomes for metagenomic binning, comparative biology and taxonomic classification.</title>
        <authorList>
            <person name="Goeker M."/>
        </authorList>
    </citation>
    <scope>NUCLEOTIDE SEQUENCE [LARGE SCALE GENOMIC DNA]</scope>
    <source>
        <strain evidence="1 2">DSM 44717</strain>
    </source>
</reference>
<dbReference type="Pfam" id="PF08002">
    <property type="entry name" value="DUF1697"/>
    <property type="match status" value="1"/>
</dbReference>
<dbReference type="AlphaFoldDB" id="A0A317NVS1"/>
<accession>A0A317NVS1</accession>
<protein>
    <submittedName>
        <fullName evidence="1">Uncharacterized protein (DUF1697 family)</fullName>
    </submittedName>
</protein>